<dbReference type="Pfam" id="PF12728">
    <property type="entry name" value="HTH_17"/>
    <property type="match status" value="1"/>
</dbReference>
<evidence type="ECO:0000259" key="1">
    <source>
        <dbReference type="Pfam" id="PF12728"/>
    </source>
</evidence>
<proteinExistence type="predicted"/>
<accession>A0A1U7CNP6</accession>
<reference evidence="3" key="1">
    <citation type="submission" date="2016-12" db="EMBL/GenBank/DDBJ databases">
        <title>Comparative genomics of four Isosphaeraceae planctomycetes: a common pool of plasmids and glycoside hydrolase genes.</title>
        <authorList>
            <person name="Ivanova A."/>
        </authorList>
    </citation>
    <scope>NUCLEOTIDE SEQUENCE [LARGE SCALE GENOMIC DNA]</scope>
    <source>
        <strain evidence="3">PX4</strain>
    </source>
</reference>
<keyword evidence="3" id="KW-1185">Reference proteome</keyword>
<dbReference type="OrthoDB" id="291753at2"/>
<dbReference type="InterPro" id="IPR041657">
    <property type="entry name" value="HTH_17"/>
</dbReference>
<dbReference type="AlphaFoldDB" id="A0A1U7CNP6"/>
<protein>
    <recommendedName>
        <fullName evidence="1">Helix-turn-helix domain-containing protein</fullName>
    </recommendedName>
</protein>
<dbReference type="RefSeq" id="WP_076345232.1">
    <property type="nucleotide sequence ID" value="NZ_CP019082.1"/>
</dbReference>
<dbReference type="EMBL" id="CP019082">
    <property type="protein sequence ID" value="APW60526.1"/>
    <property type="molecule type" value="Genomic_DNA"/>
</dbReference>
<gene>
    <name evidence="2" type="ORF">BSF38_01997</name>
</gene>
<dbReference type="InterPro" id="IPR009061">
    <property type="entry name" value="DNA-bd_dom_put_sf"/>
</dbReference>
<evidence type="ECO:0000313" key="2">
    <source>
        <dbReference type="EMBL" id="APW60526.1"/>
    </source>
</evidence>
<dbReference type="Gene3D" id="1.10.238.160">
    <property type="match status" value="1"/>
</dbReference>
<dbReference type="Proteomes" id="UP000186309">
    <property type="component" value="Chromosome"/>
</dbReference>
<dbReference type="SUPFAM" id="SSF46955">
    <property type="entry name" value="Putative DNA-binding domain"/>
    <property type="match status" value="1"/>
</dbReference>
<sequence length="81" mass="8959">MTRIAEQPSPVSSGTLLIDAEEVARRLDVSSRTVWRLNSAGKLPKPVAVGGSKKWRSDEIRRWVEAGCPGRSAWEARSKRA</sequence>
<organism evidence="2 3">
    <name type="scientific">Paludisphaera borealis</name>
    <dbReference type="NCBI Taxonomy" id="1387353"/>
    <lineage>
        <taxon>Bacteria</taxon>
        <taxon>Pseudomonadati</taxon>
        <taxon>Planctomycetota</taxon>
        <taxon>Planctomycetia</taxon>
        <taxon>Isosphaerales</taxon>
        <taxon>Isosphaeraceae</taxon>
        <taxon>Paludisphaera</taxon>
    </lineage>
</organism>
<feature type="domain" description="Helix-turn-helix" evidence="1">
    <location>
        <begin position="19"/>
        <end position="66"/>
    </location>
</feature>
<evidence type="ECO:0000313" key="3">
    <source>
        <dbReference type="Proteomes" id="UP000186309"/>
    </source>
</evidence>
<dbReference type="KEGG" id="pbor:BSF38_01997"/>
<name>A0A1U7CNP6_9BACT</name>